<dbReference type="Proteomes" id="UP000008370">
    <property type="component" value="Unassembled WGS sequence"/>
</dbReference>
<gene>
    <name evidence="2" type="ORF">PHACADRAFT_249267</name>
</gene>
<protein>
    <recommendedName>
        <fullName evidence="1">JmjC domain-containing protein</fullName>
    </recommendedName>
</protein>
<dbReference type="EMBL" id="JH930469">
    <property type="protein sequence ID" value="EKM59074.1"/>
    <property type="molecule type" value="Genomic_DNA"/>
</dbReference>
<dbReference type="AlphaFoldDB" id="K5WIX4"/>
<evidence type="ECO:0000313" key="3">
    <source>
        <dbReference type="Proteomes" id="UP000008370"/>
    </source>
</evidence>
<keyword evidence="3" id="KW-1185">Reference proteome</keyword>
<evidence type="ECO:0000313" key="2">
    <source>
        <dbReference type="EMBL" id="EKM59074.1"/>
    </source>
</evidence>
<dbReference type="STRING" id="650164.K5WIX4"/>
<dbReference type="InterPro" id="IPR003347">
    <property type="entry name" value="JmjC_dom"/>
</dbReference>
<proteinExistence type="predicted"/>
<dbReference type="PANTHER" id="PTHR12461:SF99">
    <property type="entry name" value="BIFUNCTIONAL PEPTIDASE AND (3S)-LYSYL HYDROXYLASE JMJD7"/>
    <property type="match status" value="1"/>
</dbReference>
<dbReference type="Pfam" id="PF13621">
    <property type="entry name" value="Cupin_8"/>
    <property type="match status" value="1"/>
</dbReference>
<dbReference type="SUPFAM" id="SSF51197">
    <property type="entry name" value="Clavaminate synthase-like"/>
    <property type="match status" value="1"/>
</dbReference>
<dbReference type="PANTHER" id="PTHR12461">
    <property type="entry name" value="HYPOXIA-INDUCIBLE FACTOR 1 ALPHA INHIBITOR-RELATED"/>
    <property type="match status" value="1"/>
</dbReference>
<dbReference type="PROSITE" id="PS51184">
    <property type="entry name" value="JMJC"/>
    <property type="match status" value="1"/>
</dbReference>
<dbReference type="KEGG" id="pco:PHACADRAFT_249267"/>
<feature type="non-terminal residue" evidence="2">
    <location>
        <position position="1"/>
    </location>
</feature>
<dbReference type="InterPro" id="IPR014710">
    <property type="entry name" value="RmlC-like_jellyroll"/>
</dbReference>
<dbReference type="RefSeq" id="XP_007391647.1">
    <property type="nucleotide sequence ID" value="XM_007391585.1"/>
</dbReference>
<dbReference type="GeneID" id="18914621"/>
<evidence type="ECO:0000259" key="1">
    <source>
        <dbReference type="PROSITE" id="PS51184"/>
    </source>
</evidence>
<dbReference type="OrthoDB" id="424465at2759"/>
<feature type="domain" description="JmjC" evidence="1">
    <location>
        <begin position="126"/>
        <end position="211"/>
    </location>
</feature>
<dbReference type="InParanoid" id="K5WIX4"/>
<name>K5WIX4_PHACS</name>
<organism evidence="2 3">
    <name type="scientific">Phanerochaete carnosa (strain HHB-10118-sp)</name>
    <name type="common">White-rot fungus</name>
    <name type="synonym">Peniophora carnosa</name>
    <dbReference type="NCBI Taxonomy" id="650164"/>
    <lineage>
        <taxon>Eukaryota</taxon>
        <taxon>Fungi</taxon>
        <taxon>Dikarya</taxon>
        <taxon>Basidiomycota</taxon>
        <taxon>Agaricomycotina</taxon>
        <taxon>Agaricomycetes</taxon>
        <taxon>Polyporales</taxon>
        <taxon>Phanerochaetaceae</taxon>
        <taxon>Phanerochaete</taxon>
    </lineage>
</organism>
<sequence length="211" mass="23493">MASSVDETLKWISEEYFDLNGSHFDTLESLPSALEFSQLVRISRPVLIKDCPVPKALARWTDEHLAERCGSNRISIACTPNGRADAITRGPDDRLYFAEPHVEQMTMGDFLAKLSSESANSEVLYLQSQDGNLYSSTPRVPSEFRTLLTDVPDQLPFATEALGNPPDAVNLWIGDSRSVTSIHSDPYENIYSVIRGSKTFTVFPPTEGWCM</sequence>
<dbReference type="Gene3D" id="2.60.120.10">
    <property type="entry name" value="Jelly Rolls"/>
    <property type="match status" value="1"/>
</dbReference>
<dbReference type="HOGENOM" id="CLU_016785_6_3_1"/>
<accession>K5WIX4</accession>
<reference evidence="2 3" key="1">
    <citation type="journal article" date="2012" name="BMC Genomics">
        <title>Comparative genomics of the white-rot fungi, Phanerochaete carnosa and P. chrysosporium, to elucidate the genetic basis of the distinct wood types they colonize.</title>
        <authorList>
            <person name="Suzuki H."/>
            <person name="MacDonald J."/>
            <person name="Syed K."/>
            <person name="Salamov A."/>
            <person name="Hori C."/>
            <person name="Aerts A."/>
            <person name="Henrissat B."/>
            <person name="Wiebenga A."/>
            <person name="vanKuyk P.A."/>
            <person name="Barry K."/>
            <person name="Lindquist E."/>
            <person name="LaButti K."/>
            <person name="Lapidus A."/>
            <person name="Lucas S."/>
            <person name="Coutinho P."/>
            <person name="Gong Y."/>
            <person name="Samejima M."/>
            <person name="Mahadevan R."/>
            <person name="Abou-Zaid M."/>
            <person name="de Vries R.P."/>
            <person name="Igarashi K."/>
            <person name="Yadav J.S."/>
            <person name="Grigoriev I.V."/>
            <person name="Master E.R."/>
        </authorList>
    </citation>
    <scope>NUCLEOTIDE SEQUENCE [LARGE SCALE GENOMIC DNA]</scope>
    <source>
        <strain evidence="2 3">HHB-10118-sp</strain>
    </source>
</reference>
<dbReference type="InterPro" id="IPR041667">
    <property type="entry name" value="Cupin_8"/>
</dbReference>